<evidence type="ECO:0000313" key="1">
    <source>
        <dbReference type="EMBL" id="KAF0553168.1"/>
    </source>
</evidence>
<protein>
    <submittedName>
        <fullName evidence="1">Uncharacterized protein</fullName>
    </submittedName>
</protein>
<dbReference type="AlphaFoldDB" id="A0A8H4ETU2"/>
<name>A0A8H4ETU2_GIGMA</name>
<proteinExistence type="predicted"/>
<dbReference type="OrthoDB" id="2333764at2759"/>
<dbReference type="Proteomes" id="UP000439903">
    <property type="component" value="Unassembled WGS sequence"/>
</dbReference>
<sequence>MDPLVQVVTFELNNTQPADVTIDPVPYSPYDSFQEKIDKTCQKLIQLAYYRSHQKKLLIYAYYLGELLQGVPSPTERLLAT</sequence>
<dbReference type="EMBL" id="WTPW01000058">
    <property type="protein sequence ID" value="KAF0553168.1"/>
    <property type="molecule type" value="Genomic_DNA"/>
</dbReference>
<reference evidence="1 2" key="1">
    <citation type="journal article" date="2019" name="Environ. Microbiol.">
        <title>At the nexus of three kingdoms: the genome of the mycorrhizal fungus Gigaspora margarita provides insights into plant, endobacterial and fungal interactions.</title>
        <authorList>
            <person name="Venice F."/>
            <person name="Ghignone S."/>
            <person name="Salvioli di Fossalunga A."/>
            <person name="Amselem J."/>
            <person name="Novero M."/>
            <person name="Xianan X."/>
            <person name="Sedzielewska Toro K."/>
            <person name="Morin E."/>
            <person name="Lipzen A."/>
            <person name="Grigoriev I.V."/>
            <person name="Henrissat B."/>
            <person name="Martin F.M."/>
            <person name="Bonfante P."/>
        </authorList>
    </citation>
    <scope>NUCLEOTIDE SEQUENCE [LARGE SCALE GENOMIC DNA]</scope>
    <source>
        <strain evidence="1 2">BEG34</strain>
    </source>
</reference>
<evidence type="ECO:0000313" key="2">
    <source>
        <dbReference type="Proteomes" id="UP000439903"/>
    </source>
</evidence>
<comment type="caution">
    <text evidence="1">The sequence shown here is derived from an EMBL/GenBank/DDBJ whole genome shotgun (WGS) entry which is preliminary data.</text>
</comment>
<accession>A0A8H4ETU2</accession>
<organism evidence="1 2">
    <name type="scientific">Gigaspora margarita</name>
    <dbReference type="NCBI Taxonomy" id="4874"/>
    <lineage>
        <taxon>Eukaryota</taxon>
        <taxon>Fungi</taxon>
        <taxon>Fungi incertae sedis</taxon>
        <taxon>Mucoromycota</taxon>
        <taxon>Glomeromycotina</taxon>
        <taxon>Glomeromycetes</taxon>
        <taxon>Diversisporales</taxon>
        <taxon>Gigasporaceae</taxon>
        <taxon>Gigaspora</taxon>
    </lineage>
</organism>
<gene>
    <name evidence="1" type="ORF">F8M41_020551</name>
</gene>
<keyword evidence="2" id="KW-1185">Reference proteome</keyword>